<protein>
    <submittedName>
        <fullName evidence="3">Chemotaxis protein CheY</fullName>
    </submittedName>
</protein>
<reference evidence="3 4" key="1">
    <citation type="submission" date="2015-01" db="EMBL/GenBank/DDBJ databases">
        <title>Deinococcus puniceus/DY1/ whole genome sequencing.</title>
        <authorList>
            <person name="Kim M.K."/>
            <person name="Srinivasan S."/>
            <person name="Lee J.-J."/>
        </authorList>
    </citation>
    <scope>NUCLEOTIDE SEQUENCE [LARGE SCALE GENOMIC DNA]</scope>
    <source>
        <strain evidence="3 4">DY1</strain>
    </source>
</reference>
<keyword evidence="4" id="KW-1185">Reference proteome</keyword>
<dbReference type="PANTHER" id="PTHR43433:SF4">
    <property type="entry name" value="NON-HEME CHLOROPEROXIDASE-RELATED"/>
    <property type="match status" value="1"/>
</dbReference>
<dbReference type="InterPro" id="IPR000073">
    <property type="entry name" value="AB_hydrolase_1"/>
</dbReference>
<dbReference type="PATRIC" id="fig|1182568.3.peg.1300"/>
<accession>A0A172T902</accession>
<evidence type="ECO:0000313" key="3">
    <source>
        <dbReference type="EMBL" id="ANE43432.1"/>
    </source>
</evidence>
<dbReference type="PRINTS" id="PR00111">
    <property type="entry name" value="ABHYDROLASE"/>
</dbReference>
<evidence type="ECO:0000259" key="2">
    <source>
        <dbReference type="Pfam" id="PF00561"/>
    </source>
</evidence>
<dbReference type="EMBL" id="CP011387">
    <property type="protein sequence ID" value="ANE43432.1"/>
    <property type="molecule type" value="Genomic_DNA"/>
</dbReference>
<dbReference type="STRING" id="1182568.SU48_06245"/>
<dbReference type="InterPro" id="IPR050471">
    <property type="entry name" value="AB_hydrolase"/>
</dbReference>
<dbReference type="PANTHER" id="PTHR43433">
    <property type="entry name" value="HYDROLASE, ALPHA/BETA FOLD FAMILY PROTEIN"/>
    <property type="match status" value="1"/>
</dbReference>
<dbReference type="InterPro" id="IPR029058">
    <property type="entry name" value="AB_hydrolase_fold"/>
</dbReference>
<name>A0A172T902_9DEIO</name>
<dbReference type="Pfam" id="PF00561">
    <property type="entry name" value="Abhydrolase_1"/>
    <property type="match status" value="1"/>
</dbReference>
<organism evidence="3 4">
    <name type="scientific">Deinococcus puniceus</name>
    <dbReference type="NCBI Taxonomy" id="1182568"/>
    <lineage>
        <taxon>Bacteria</taxon>
        <taxon>Thermotogati</taxon>
        <taxon>Deinococcota</taxon>
        <taxon>Deinococci</taxon>
        <taxon>Deinococcales</taxon>
        <taxon>Deinococcaceae</taxon>
        <taxon>Deinococcus</taxon>
    </lineage>
</organism>
<dbReference type="Gene3D" id="3.40.50.1820">
    <property type="entry name" value="alpha/beta hydrolase"/>
    <property type="match status" value="1"/>
</dbReference>
<feature type="domain" description="AB hydrolase-1" evidence="2">
    <location>
        <begin position="49"/>
        <end position="276"/>
    </location>
</feature>
<proteinExistence type="predicted"/>
<gene>
    <name evidence="3" type="ORF">SU48_06245</name>
</gene>
<dbReference type="KEGG" id="dpu:SU48_06245"/>
<dbReference type="RefSeq" id="WP_064014498.1">
    <property type="nucleotide sequence ID" value="NZ_CP011387.1"/>
</dbReference>
<feature type="chain" id="PRO_5008000513" evidence="1">
    <location>
        <begin position="24"/>
        <end position="292"/>
    </location>
</feature>
<dbReference type="Proteomes" id="UP000077363">
    <property type="component" value="Chromosome"/>
</dbReference>
<feature type="signal peptide" evidence="1">
    <location>
        <begin position="1"/>
        <end position="23"/>
    </location>
</feature>
<dbReference type="AlphaFoldDB" id="A0A172T902"/>
<evidence type="ECO:0000313" key="4">
    <source>
        <dbReference type="Proteomes" id="UP000077363"/>
    </source>
</evidence>
<keyword evidence="1" id="KW-0732">Signal</keyword>
<sequence>MNRKIKTMLALTTALAIAAPAGAQTIPDRGTVNVNGAKVFYKATGSGQPLILIHGYPLSGELFKNNRAALAQNFRVITVDLPGFGGSTTPSRTASIENYATTMLAFMDAVKIDKAIVGGMSMGGMTLLQMYKQAPERFKGLIFIDTTADAAAPAEAGNWRGTAQQAEMMGVSSLVPALLPRMLTGKSRMEMPNQVEFLSNLVKQASLNGAIGGANALAARPDANPILPTIGVPTLLVFGVEDNVTPIELAMKMQKGIVGSKLVLIPGAGHAATFEKAAAASAAMLDWAKTIR</sequence>
<dbReference type="OrthoDB" id="252464at2"/>
<dbReference type="SUPFAM" id="SSF53474">
    <property type="entry name" value="alpha/beta-Hydrolases"/>
    <property type="match status" value="1"/>
</dbReference>
<evidence type="ECO:0000256" key="1">
    <source>
        <dbReference type="SAM" id="SignalP"/>
    </source>
</evidence>